<protein>
    <recommendedName>
        <fullName evidence="7">Phosphodiesterase</fullName>
        <ecNumber evidence="7">3.1.4.-</ecNumber>
    </recommendedName>
</protein>
<keyword evidence="5 9" id="KW-1133">Transmembrane helix</keyword>
<evidence type="ECO:0000256" key="7">
    <source>
        <dbReference type="RuleBase" id="RU363067"/>
    </source>
</evidence>
<dbReference type="Gene3D" id="1.10.1300.10">
    <property type="entry name" value="3'5'-cyclic nucleotide phosphodiesterase, catalytic domain"/>
    <property type="match status" value="1"/>
</dbReference>
<dbReference type="InterPro" id="IPR023174">
    <property type="entry name" value="PDEase_CS"/>
</dbReference>
<evidence type="ECO:0000256" key="5">
    <source>
        <dbReference type="ARBA" id="ARBA00022989"/>
    </source>
</evidence>
<dbReference type="InterPro" id="IPR001828">
    <property type="entry name" value="ANF_lig-bd_rcpt"/>
</dbReference>
<evidence type="ECO:0000256" key="6">
    <source>
        <dbReference type="ARBA" id="ARBA00023136"/>
    </source>
</evidence>
<dbReference type="SUPFAM" id="SSF109604">
    <property type="entry name" value="HD-domain/PDEase-like"/>
    <property type="match status" value="1"/>
</dbReference>
<feature type="region of interest" description="Disordered" evidence="8">
    <location>
        <begin position="862"/>
        <end position="884"/>
    </location>
</feature>
<reference evidence="11" key="1">
    <citation type="submission" date="2014-05" db="EMBL/GenBank/DDBJ databases">
        <title>The transcriptome of the halophilic microalga Tetraselmis sp. GSL018 isolated from the Great Salt Lake, Utah.</title>
        <authorList>
            <person name="Jinkerson R.E."/>
            <person name="D'Adamo S."/>
            <person name="Posewitz M.C."/>
        </authorList>
    </citation>
    <scope>NUCLEOTIDE SEQUENCE</scope>
    <source>
        <strain evidence="11">GSL018</strain>
    </source>
</reference>
<evidence type="ECO:0000259" key="10">
    <source>
        <dbReference type="PROSITE" id="PS51845"/>
    </source>
</evidence>
<keyword evidence="3 7" id="KW-0479">Metal-binding</keyword>
<dbReference type="PANTHER" id="PTHR11347">
    <property type="entry name" value="CYCLIC NUCLEOTIDE PHOSPHODIESTERASE"/>
    <property type="match status" value="1"/>
</dbReference>
<feature type="transmembrane region" description="Helical" evidence="9">
    <location>
        <begin position="490"/>
        <end position="512"/>
    </location>
</feature>
<sequence>MAGKTFTFLAAIDTGFVQPVLREIGVILQVSWIQILIVASVVSANNLTVCVESYCSCHALAVATLAFNTSAAHIEAHNFTYIEGIASAQELPEISIETLPEFEWNTDIIRAGSICDEVGGDMQLLGASSPPDVTAPLLESKAILPVTVVPRGSLWNQDILYGIGPDIVNEVQGLNEFAGAMGWTKMAVFYCAGDDEYLKVLISSAKQRGLEIHSFQLSSDLETKVAAIKSSGASIMVLTGVTDLTGRVEDFLQSFEAWSKEGLLGDQYTWIGVHRLSSSCLEPLAEKLKLASRADDLSNFLNSLIYLEVQTKLTHSSEAVQTKLAQSSKAANLLLRQSARGTPMEDCLTTEGWADHFEDVFAIAYDAMWLAAVARQQQLDGTCPPRNTSEEDPHDPVCHVPLAWCMRSVGGFQGLSGTVQWNATSLESSRTIIWNGLDHLKIAAYMNASGQIDVQAGIVWRNGEVYFGNGSDFIPPSDLSSSGSQDEGGALWAAVAAACFLLALLLAVFFLYMKLQHTLRRIANAGLDLESPISKAATLLEEVSCAMILTPRLRRRSLAAAMALMRAEDVYAPDLSKQADGENQDILSFLTFSNKVNLKHNERSDSEAGRSSEASDSRVLRRRGSLMGLYQIFTGSGSQAGDKQQCGQAHHLGEEVAKAVSTAGQDLFFDTPNLRQNVTDKPLLAVSLQVLNSTGLISLFHLDQRSLIKYIAKIEEGYMDVPYHNATHAADVLSRMCAVLSADYFFTPELSKDKQLLLLAAILAAVVHDYQHPGLNNSFQVKANTAVSREFNEQMVLENLSINRALQLLVMPEYDFLKAMRESRRRELCSMIIALVLATDMNRHFEILSSFKGKILSELMGRPGSHGTPVSRGMRTMGKNKQHEESSRALFRTLNRNFNRSSSMASAPLTLDVLDEKQTVILLQMALKIADVGHSTALFRNHVEWSQRLQEEFFTQGDKEKELNLEISPLMNREKPGVMHPSNQMYFLDVIVIPMLELWTQIGPNAGGSLMAQALHNREQWEQRKTAAVEEP</sequence>
<accession>A0A061QVK4</accession>
<keyword evidence="2 9" id="KW-0812">Transmembrane</keyword>
<keyword evidence="4 7" id="KW-0378">Hydrolase</keyword>
<evidence type="ECO:0000313" key="11">
    <source>
        <dbReference type="EMBL" id="JAC62361.1"/>
    </source>
</evidence>
<evidence type="ECO:0000256" key="4">
    <source>
        <dbReference type="ARBA" id="ARBA00022801"/>
    </source>
</evidence>
<dbReference type="PROSITE" id="PS00126">
    <property type="entry name" value="PDEASE_I_1"/>
    <property type="match status" value="1"/>
</dbReference>
<dbReference type="InterPro" id="IPR002073">
    <property type="entry name" value="PDEase_catalytic_dom"/>
</dbReference>
<dbReference type="InterPro" id="IPR036971">
    <property type="entry name" value="PDEase_catalytic_dom_sf"/>
</dbReference>
<dbReference type="GO" id="GO:0046872">
    <property type="term" value="F:metal ion binding"/>
    <property type="evidence" value="ECO:0007669"/>
    <property type="project" value="UniProtKB-KW"/>
</dbReference>
<proteinExistence type="inferred from homology"/>
<dbReference type="InterPro" id="IPR028082">
    <property type="entry name" value="Peripla_BP_I"/>
</dbReference>
<dbReference type="EMBL" id="GBEZ01015747">
    <property type="protein sequence ID" value="JAC70440.1"/>
    <property type="molecule type" value="Transcribed_RNA"/>
</dbReference>
<dbReference type="GO" id="GO:0004114">
    <property type="term" value="F:3',5'-cyclic-nucleotide phosphodiesterase activity"/>
    <property type="evidence" value="ECO:0007669"/>
    <property type="project" value="InterPro"/>
</dbReference>
<gene>
    <name evidence="11" type="ORF">TSPGSL018_23562</name>
    <name evidence="12" type="ORF">TSPGSL018_4119</name>
</gene>
<dbReference type="EMBL" id="GBEZ01024648">
    <property type="protein sequence ID" value="JAC62361.1"/>
    <property type="molecule type" value="Transcribed_RNA"/>
</dbReference>
<evidence type="ECO:0000256" key="1">
    <source>
        <dbReference type="ARBA" id="ARBA00004370"/>
    </source>
</evidence>
<comment type="subcellular location">
    <subcellularLocation>
        <location evidence="1">Membrane</location>
    </subcellularLocation>
</comment>
<dbReference type="Pfam" id="PF00233">
    <property type="entry name" value="PDEase_I"/>
    <property type="match status" value="1"/>
</dbReference>
<comment type="similarity">
    <text evidence="7">Belongs to the cyclic nucleotide phosphodiesterase family.</text>
</comment>
<dbReference type="SUPFAM" id="SSF53822">
    <property type="entry name" value="Periplasmic binding protein-like I"/>
    <property type="match status" value="1"/>
</dbReference>
<dbReference type="PROSITE" id="PS51845">
    <property type="entry name" value="PDEASE_I_2"/>
    <property type="match status" value="1"/>
</dbReference>
<dbReference type="AlphaFoldDB" id="A0A061QVK4"/>
<evidence type="ECO:0000256" key="8">
    <source>
        <dbReference type="SAM" id="MobiDB-lite"/>
    </source>
</evidence>
<evidence type="ECO:0000313" key="12">
    <source>
        <dbReference type="EMBL" id="JAC70440.1"/>
    </source>
</evidence>
<dbReference type="Pfam" id="PF01094">
    <property type="entry name" value="ANF_receptor"/>
    <property type="match status" value="1"/>
</dbReference>
<evidence type="ECO:0000256" key="9">
    <source>
        <dbReference type="SAM" id="Phobius"/>
    </source>
</evidence>
<dbReference type="GO" id="GO:0007165">
    <property type="term" value="P:signal transduction"/>
    <property type="evidence" value="ECO:0007669"/>
    <property type="project" value="InterPro"/>
</dbReference>
<dbReference type="EC" id="3.1.4.-" evidence="7"/>
<dbReference type="GO" id="GO:0016020">
    <property type="term" value="C:membrane"/>
    <property type="evidence" value="ECO:0007669"/>
    <property type="project" value="UniProtKB-SubCell"/>
</dbReference>
<evidence type="ECO:0000256" key="3">
    <source>
        <dbReference type="ARBA" id="ARBA00022723"/>
    </source>
</evidence>
<organism evidence="11">
    <name type="scientific">Tetraselmis sp. GSL018</name>
    <dbReference type="NCBI Taxonomy" id="582737"/>
    <lineage>
        <taxon>Eukaryota</taxon>
        <taxon>Viridiplantae</taxon>
        <taxon>Chlorophyta</taxon>
        <taxon>core chlorophytes</taxon>
        <taxon>Chlorodendrophyceae</taxon>
        <taxon>Chlorodendrales</taxon>
        <taxon>Chlorodendraceae</taxon>
        <taxon>Tetraselmis</taxon>
    </lineage>
</organism>
<keyword evidence="6 9" id="KW-0472">Membrane</keyword>
<name>A0A061QVK4_9CHLO</name>
<feature type="domain" description="PDEase" evidence="10">
    <location>
        <begin position="644"/>
        <end position="1028"/>
    </location>
</feature>
<evidence type="ECO:0000256" key="2">
    <source>
        <dbReference type="ARBA" id="ARBA00022692"/>
    </source>
</evidence>
<comment type="cofactor">
    <cofactor evidence="7">
        <name>a divalent metal cation</name>
        <dbReference type="ChEBI" id="CHEBI:60240"/>
    </cofactor>
    <text evidence="7">Binds 2 divalent metal cations per subunit. Site 1 may preferentially bind zinc ions, while site 2 has a preference for magnesium and/or manganese ions.</text>
</comment>
<dbReference type="Gene3D" id="3.40.50.2300">
    <property type="match status" value="2"/>
</dbReference>